<dbReference type="STRING" id="983920.Y88_1761"/>
<comment type="caution">
    <text evidence="1">The sequence shown here is derived from an EMBL/GenBank/DDBJ whole genome shotgun (WGS) entry which is preliminary data.</text>
</comment>
<evidence type="ECO:0000313" key="1">
    <source>
        <dbReference type="EMBL" id="EGD60680.1"/>
    </source>
</evidence>
<keyword evidence="1" id="KW-0378">Hydrolase</keyword>
<dbReference type="RefSeq" id="WP_008068610.1">
    <property type="nucleotide sequence ID" value="NZ_AQWK01000010.1"/>
</dbReference>
<dbReference type="AlphaFoldDB" id="F1Z3Z6"/>
<keyword evidence="1" id="KW-0121">Carboxypeptidase</keyword>
<keyword evidence="1" id="KW-0645">Protease</keyword>
<proteinExistence type="predicted"/>
<dbReference type="InterPro" id="IPR029058">
    <property type="entry name" value="AB_hydrolase_fold"/>
</dbReference>
<accession>F1Z3Z6</accession>
<dbReference type="SUPFAM" id="SSF53474">
    <property type="entry name" value="alpha/beta-Hydrolases"/>
    <property type="match status" value="1"/>
</dbReference>
<sequence length="66" mass="7467">MLSSPDTALDLASAMRANPNMQVMVMNGLFDMATPFFKTEYDIDHMELPGTLHDLDSLYTRATEQR</sequence>
<protein>
    <submittedName>
        <fullName evidence="1">Serine carboxypeptidase family protein</fullName>
    </submittedName>
</protein>
<dbReference type="InParanoid" id="F1Z3Z6"/>
<dbReference type="EMBL" id="AEWJ01000013">
    <property type="protein sequence ID" value="EGD60680.1"/>
    <property type="molecule type" value="Genomic_DNA"/>
</dbReference>
<gene>
    <name evidence="1" type="ORF">Y88_1761</name>
</gene>
<organism evidence="1 2">
    <name type="scientific">Novosphingobium nitrogenifigens DSM 19370</name>
    <dbReference type="NCBI Taxonomy" id="983920"/>
    <lineage>
        <taxon>Bacteria</taxon>
        <taxon>Pseudomonadati</taxon>
        <taxon>Pseudomonadota</taxon>
        <taxon>Alphaproteobacteria</taxon>
        <taxon>Sphingomonadales</taxon>
        <taxon>Sphingomonadaceae</taxon>
        <taxon>Novosphingobium</taxon>
    </lineage>
</organism>
<dbReference type="HOGENOM" id="CLU_2826840_0_0_5"/>
<dbReference type="eggNOG" id="COG2939">
    <property type="taxonomic scope" value="Bacteria"/>
</dbReference>
<dbReference type="Proteomes" id="UP000004728">
    <property type="component" value="Unassembled WGS sequence"/>
</dbReference>
<reference evidence="1 2" key="1">
    <citation type="journal article" date="2012" name="J. Bacteriol.">
        <title>Draft Genome Sequence of Novosphingobium nitrogenifigens Y88T.</title>
        <authorList>
            <person name="Strabala T.J."/>
            <person name="Macdonald L."/>
            <person name="Liu V."/>
            <person name="Smit A.M."/>
        </authorList>
    </citation>
    <scope>NUCLEOTIDE SEQUENCE [LARGE SCALE GENOMIC DNA]</scope>
    <source>
        <strain evidence="1 2">DSM 19370</strain>
    </source>
</reference>
<evidence type="ECO:0000313" key="2">
    <source>
        <dbReference type="Proteomes" id="UP000004728"/>
    </source>
</evidence>
<name>F1Z3Z6_9SPHN</name>
<keyword evidence="2" id="KW-1185">Reference proteome</keyword>
<dbReference type="GO" id="GO:0004180">
    <property type="term" value="F:carboxypeptidase activity"/>
    <property type="evidence" value="ECO:0007669"/>
    <property type="project" value="UniProtKB-KW"/>
</dbReference>